<evidence type="ECO:0000259" key="2">
    <source>
        <dbReference type="Pfam" id="PF02557"/>
    </source>
</evidence>
<dbReference type="CDD" id="cd14852">
    <property type="entry name" value="LD-carboxypeptidase"/>
    <property type="match status" value="1"/>
</dbReference>
<evidence type="ECO:0000256" key="1">
    <source>
        <dbReference type="SAM" id="MobiDB-lite"/>
    </source>
</evidence>
<dbReference type="EMBL" id="CP014168">
    <property type="protein sequence ID" value="AOH84631.1"/>
    <property type="molecule type" value="Genomic_DNA"/>
</dbReference>
<dbReference type="Proteomes" id="UP000094256">
    <property type="component" value="Chromosome"/>
</dbReference>
<gene>
    <name evidence="3" type="ORF">AWL63_12285</name>
</gene>
<feature type="domain" description="D-alanyl-D-alanine carboxypeptidase-like core" evidence="2">
    <location>
        <begin position="59"/>
        <end position="193"/>
    </location>
</feature>
<dbReference type="GO" id="GO:0006508">
    <property type="term" value="P:proteolysis"/>
    <property type="evidence" value="ECO:0007669"/>
    <property type="project" value="InterPro"/>
</dbReference>
<dbReference type="InterPro" id="IPR003709">
    <property type="entry name" value="VanY-like_core_dom"/>
</dbReference>
<accession>A0A1B3ZB34</accession>
<dbReference type="Gene3D" id="3.30.1380.10">
    <property type="match status" value="1"/>
</dbReference>
<dbReference type="Pfam" id="PF02557">
    <property type="entry name" value="VanY"/>
    <property type="match status" value="1"/>
</dbReference>
<dbReference type="InterPro" id="IPR052179">
    <property type="entry name" value="DD-CPase-like"/>
</dbReference>
<feature type="region of interest" description="Disordered" evidence="1">
    <location>
        <begin position="239"/>
        <end position="278"/>
    </location>
</feature>
<dbReference type="PANTHER" id="PTHR34385:SF1">
    <property type="entry name" value="PEPTIDOGLYCAN L-ALANYL-D-GLUTAMATE ENDOPEPTIDASE CWLK"/>
    <property type="match status" value="1"/>
</dbReference>
<proteinExistence type="predicted"/>
<keyword evidence="3" id="KW-0378">Hydrolase</keyword>
<dbReference type="SUPFAM" id="SSF55166">
    <property type="entry name" value="Hedgehog/DD-peptidase"/>
    <property type="match status" value="1"/>
</dbReference>
<dbReference type="InterPro" id="IPR009045">
    <property type="entry name" value="Zn_M74/Hedgehog-like"/>
</dbReference>
<feature type="compositionally biased region" description="Pro residues" evidence="1">
    <location>
        <begin position="239"/>
        <end position="248"/>
    </location>
</feature>
<name>A0A1B3ZB34_9SPHN</name>
<dbReference type="PANTHER" id="PTHR34385">
    <property type="entry name" value="D-ALANYL-D-ALANINE CARBOXYPEPTIDASE"/>
    <property type="match status" value="1"/>
</dbReference>
<keyword evidence="3" id="KW-0121">Carboxypeptidase</keyword>
<dbReference type="AlphaFoldDB" id="A0A1B3ZB34"/>
<protein>
    <submittedName>
        <fullName evidence="3">D-alanyl-D-alanine carboxypeptidase</fullName>
    </submittedName>
</protein>
<reference evidence="3 4" key="1">
    <citation type="submission" date="2016-01" db="EMBL/GenBank/DDBJ databases">
        <title>Complete genome and mega plasmid sequence of Sphingomonas panacis DCY99 elicits systemic resistance in rice to Xanthomonas oryzae.</title>
        <authorList>
            <person name="Kim Y.J."/>
            <person name="Yang D.C."/>
            <person name="Sing P."/>
        </authorList>
    </citation>
    <scope>NUCLEOTIDE SEQUENCE [LARGE SCALE GENOMIC DNA]</scope>
    <source>
        <strain evidence="3 4">DCY99</strain>
    </source>
</reference>
<evidence type="ECO:0000313" key="4">
    <source>
        <dbReference type="Proteomes" id="UP000094256"/>
    </source>
</evidence>
<keyword evidence="3" id="KW-0645">Protease</keyword>
<organism evidence="3 4">
    <name type="scientific">Sphingomonas panacis</name>
    <dbReference type="NCBI Taxonomy" id="1560345"/>
    <lineage>
        <taxon>Bacteria</taxon>
        <taxon>Pseudomonadati</taxon>
        <taxon>Pseudomonadota</taxon>
        <taxon>Alphaproteobacteria</taxon>
        <taxon>Sphingomonadales</taxon>
        <taxon>Sphingomonadaceae</taxon>
        <taxon>Sphingomonas</taxon>
    </lineage>
</organism>
<keyword evidence="4" id="KW-1185">Reference proteome</keyword>
<evidence type="ECO:0000313" key="3">
    <source>
        <dbReference type="EMBL" id="AOH84631.1"/>
    </source>
</evidence>
<sequence length="278" mass="29701">MALAAPSLAMAAAPEQLSPGVWVTPSADGRVFGHIPYREAPHTDLVPAPAGFALGQPCYVQRDAAPDLARMLAAAAATPGIGNRLRGVSCYRTIEHQRAVFCSHSGARRGCRDAADRARAVGPPGHSEHATGYAIDFGLRPTGDCGDVSPCLARTPAGQWLIAHAPEYGFELSFPAGNAQGVTWEPWHWRWVGASIATPGAARARLLFARARQEFPAAPQVRDVADGWIGVIRPATPAPAPIMPPPGSPYLQGHPQSYFIQPLPTPQPRPSDRRSRRR</sequence>
<dbReference type="InterPro" id="IPR058193">
    <property type="entry name" value="VanY/YodJ_core_dom"/>
</dbReference>
<dbReference type="STRING" id="1560345.AWL63_12285"/>
<dbReference type="GO" id="GO:0004180">
    <property type="term" value="F:carboxypeptidase activity"/>
    <property type="evidence" value="ECO:0007669"/>
    <property type="project" value="UniProtKB-KW"/>
</dbReference>
<dbReference type="KEGG" id="span:AWL63_12285"/>